<proteinExistence type="predicted"/>
<protein>
    <recommendedName>
        <fullName evidence="1">F-box domain-containing protein</fullName>
    </recommendedName>
</protein>
<dbReference type="AlphaFoldDB" id="A0A8K0XRI9"/>
<dbReference type="EMBL" id="JAEVFJ010000010">
    <property type="protein sequence ID" value="KAH8102268.1"/>
    <property type="molecule type" value="Genomic_DNA"/>
</dbReference>
<organism evidence="2 3">
    <name type="scientific">Cristinia sonorae</name>
    <dbReference type="NCBI Taxonomy" id="1940300"/>
    <lineage>
        <taxon>Eukaryota</taxon>
        <taxon>Fungi</taxon>
        <taxon>Dikarya</taxon>
        <taxon>Basidiomycota</taxon>
        <taxon>Agaricomycotina</taxon>
        <taxon>Agaricomycetes</taxon>
        <taxon>Agaricomycetidae</taxon>
        <taxon>Agaricales</taxon>
        <taxon>Pleurotineae</taxon>
        <taxon>Stephanosporaceae</taxon>
        <taxon>Cristinia</taxon>
    </lineage>
</organism>
<reference evidence="2" key="1">
    <citation type="journal article" date="2021" name="New Phytol.">
        <title>Evolutionary innovations through gain and loss of genes in the ectomycorrhizal Boletales.</title>
        <authorList>
            <person name="Wu G."/>
            <person name="Miyauchi S."/>
            <person name="Morin E."/>
            <person name="Kuo A."/>
            <person name="Drula E."/>
            <person name="Varga T."/>
            <person name="Kohler A."/>
            <person name="Feng B."/>
            <person name="Cao Y."/>
            <person name="Lipzen A."/>
            <person name="Daum C."/>
            <person name="Hundley H."/>
            <person name="Pangilinan J."/>
            <person name="Johnson J."/>
            <person name="Barry K."/>
            <person name="LaButti K."/>
            <person name="Ng V."/>
            <person name="Ahrendt S."/>
            <person name="Min B."/>
            <person name="Choi I.G."/>
            <person name="Park H."/>
            <person name="Plett J.M."/>
            <person name="Magnuson J."/>
            <person name="Spatafora J.W."/>
            <person name="Nagy L.G."/>
            <person name="Henrissat B."/>
            <person name="Grigoriev I.V."/>
            <person name="Yang Z.L."/>
            <person name="Xu J."/>
            <person name="Martin F.M."/>
        </authorList>
    </citation>
    <scope>NUCLEOTIDE SEQUENCE</scope>
    <source>
        <strain evidence="2">KKN 215</strain>
    </source>
</reference>
<dbReference type="InterPro" id="IPR036047">
    <property type="entry name" value="F-box-like_dom_sf"/>
</dbReference>
<dbReference type="Proteomes" id="UP000813824">
    <property type="component" value="Unassembled WGS sequence"/>
</dbReference>
<evidence type="ECO:0000259" key="1">
    <source>
        <dbReference type="Pfam" id="PF12937"/>
    </source>
</evidence>
<feature type="domain" description="F-box" evidence="1">
    <location>
        <begin position="63"/>
        <end position="114"/>
    </location>
</feature>
<keyword evidence="3" id="KW-1185">Reference proteome</keyword>
<accession>A0A8K0XRI9</accession>
<dbReference type="Gene3D" id="1.20.1280.50">
    <property type="match status" value="1"/>
</dbReference>
<sequence length="568" mass="64259">MSVSGYWELWPDIDELTRFEVVDSSERRRILAQEEARLVEEAASISRRLHRIRSQQNDCILVCTLPAEILCLIFLSVRQADGSVWDIIAISQVCQRWREIALGNSELWTHLTIRHGPFSLTLVERAAGRPLHLQEWHTSEQPPDWLTGWMKRVQTVDLELSHQRMQKFSEYLALDAWDSLESLSLAVEYDDLAVFTANFGFGGQVPPMLQHLQLRHVGPSFWNGLMFGRNLRTLDLELDKQLMPNFAVFMRLLNNHPTLEILKLTVFGRWPYPAITPAIPPSAATVTLETIRHIELQVERDMDSAALFRHLNIPLPSGKRFGFSLQVHTQDYRSSESAGPLFSLPADSSNLAILETMTHASLTQGCTVGTSWLIQLSAYDVDSESYVDISGWLCNASQSARAHSFRLNLIRFGTLFDRNHLTSLEIFVSPQLLLGITIDDWRGLFHSLRFLCTFKYKPFKYKPPLSIPPEDENQESNLQLQDHADPPAAALSQCLSNLLTALEVSGPDSLVAPSLTDLHLDQIPLPILAIVEDDIARCVQNRREHGIYSFQLTVNGTVRPLDNPTAAL</sequence>
<evidence type="ECO:0000313" key="3">
    <source>
        <dbReference type="Proteomes" id="UP000813824"/>
    </source>
</evidence>
<dbReference type="SUPFAM" id="SSF81383">
    <property type="entry name" value="F-box domain"/>
    <property type="match status" value="1"/>
</dbReference>
<evidence type="ECO:0000313" key="2">
    <source>
        <dbReference type="EMBL" id="KAH8102268.1"/>
    </source>
</evidence>
<gene>
    <name evidence="2" type="ORF">BXZ70DRAFT_931247</name>
</gene>
<dbReference type="InterPro" id="IPR001810">
    <property type="entry name" value="F-box_dom"/>
</dbReference>
<comment type="caution">
    <text evidence="2">The sequence shown here is derived from an EMBL/GenBank/DDBJ whole genome shotgun (WGS) entry which is preliminary data.</text>
</comment>
<name>A0A8K0XRI9_9AGAR</name>
<dbReference type="Pfam" id="PF12937">
    <property type="entry name" value="F-box-like"/>
    <property type="match status" value="1"/>
</dbReference>
<dbReference type="OrthoDB" id="3065495at2759"/>